<dbReference type="GO" id="GO:0005576">
    <property type="term" value="C:extracellular region"/>
    <property type="evidence" value="ECO:0007669"/>
    <property type="project" value="UniProtKB-SubCell"/>
</dbReference>
<feature type="non-terminal residue" evidence="7">
    <location>
        <position position="1"/>
    </location>
</feature>
<evidence type="ECO:0000256" key="5">
    <source>
        <dbReference type="ARBA" id="ARBA00023157"/>
    </source>
</evidence>
<dbReference type="InterPro" id="IPR051957">
    <property type="entry name" value="CRISP-LCCL_domain"/>
</dbReference>
<keyword evidence="4" id="KW-0677">Repeat</keyword>
<keyword evidence="5" id="KW-1015">Disulfide bond</keyword>
<evidence type="ECO:0000256" key="3">
    <source>
        <dbReference type="ARBA" id="ARBA00022729"/>
    </source>
</evidence>
<dbReference type="Gene3D" id="2.170.130.20">
    <property type="entry name" value="LCCL-like domain"/>
    <property type="match status" value="2"/>
</dbReference>
<proteinExistence type="predicted"/>
<dbReference type="InterPro" id="IPR004043">
    <property type="entry name" value="LCCL"/>
</dbReference>
<dbReference type="PaxDb" id="8022-A0A060Z0I0"/>
<dbReference type="AlphaFoldDB" id="A0A060Z0I0"/>
<protein>
    <recommendedName>
        <fullName evidence="6">LCCL domain-containing protein</fullName>
    </recommendedName>
</protein>
<dbReference type="SMART" id="SM00603">
    <property type="entry name" value="LCCL"/>
    <property type="match status" value="2"/>
</dbReference>
<dbReference type="InterPro" id="IPR036609">
    <property type="entry name" value="LCCL_sf"/>
</dbReference>
<dbReference type="FunFam" id="2.170.130.20:FF:000001">
    <property type="entry name" value="Cysteine-rich secretory protein LCCL domain-containing 1"/>
    <property type="match status" value="1"/>
</dbReference>
<sequence length="180" mass="20060">RTHNASLVDWTLSQRTQCLPEDLFNTCVFLRYECPAGCLKSTGKVVGTVHYEMQSSICRAGLHSGVVDKDGGWLDVTRQGRKDFFIKSNKNGIQSLGKYQSANSFIISKVAVKAITCETTVAQMCSYQKLVKHCPRLYCPRNCMEENPNISRVIGTGIYSDVSGSAQRQIWCVLRIPDVS</sequence>
<evidence type="ECO:0000256" key="4">
    <source>
        <dbReference type="ARBA" id="ARBA00022737"/>
    </source>
</evidence>
<organism evidence="7 8">
    <name type="scientific">Oncorhynchus mykiss</name>
    <name type="common">Rainbow trout</name>
    <name type="synonym">Salmo gairdneri</name>
    <dbReference type="NCBI Taxonomy" id="8022"/>
    <lineage>
        <taxon>Eukaryota</taxon>
        <taxon>Metazoa</taxon>
        <taxon>Chordata</taxon>
        <taxon>Craniata</taxon>
        <taxon>Vertebrata</taxon>
        <taxon>Euteleostomi</taxon>
        <taxon>Actinopterygii</taxon>
        <taxon>Neopterygii</taxon>
        <taxon>Teleostei</taxon>
        <taxon>Protacanthopterygii</taxon>
        <taxon>Salmoniformes</taxon>
        <taxon>Salmonidae</taxon>
        <taxon>Salmoninae</taxon>
        <taxon>Oncorhynchus</taxon>
    </lineage>
</organism>
<evidence type="ECO:0000259" key="6">
    <source>
        <dbReference type="PROSITE" id="PS50820"/>
    </source>
</evidence>
<evidence type="ECO:0000313" key="7">
    <source>
        <dbReference type="EMBL" id="CDQ97357.1"/>
    </source>
</evidence>
<dbReference type="Proteomes" id="UP000193380">
    <property type="component" value="Unassembled WGS sequence"/>
</dbReference>
<keyword evidence="3" id="KW-0732">Signal</keyword>
<dbReference type="PROSITE" id="PS50820">
    <property type="entry name" value="LCCL"/>
    <property type="match status" value="1"/>
</dbReference>
<accession>A0A060Z0I0</accession>
<keyword evidence="2" id="KW-0964">Secreted</keyword>
<evidence type="ECO:0000313" key="8">
    <source>
        <dbReference type="Proteomes" id="UP000193380"/>
    </source>
</evidence>
<dbReference type="SUPFAM" id="SSF69848">
    <property type="entry name" value="LCCL domain"/>
    <property type="match status" value="2"/>
</dbReference>
<reference evidence="7" key="1">
    <citation type="journal article" date="2014" name="Nat. Commun.">
        <title>The rainbow trout genome provides novel insights into evolution after whole-genome duplication in vertebrates.</title>
        <authorList>
            <person name="Berthelot C."/>
            <person name="Brunet F."/>
            <person name="Chalopin D."/>
            <person name="Juanchich A."/>
            <person name="Bernard M."/>
            <person name="Noel B."/>
            <person name="Bento P."/>
            <person name="Da Silva C."/>
            <person name="Labadie K."/>
            <person name="Alberti A."/>
            <person name="Aury J.M."/>
            <person name="Louis A."/>
            <person name="Dehais P."/>
            <person name="Bardou P."/>
            <person name="Montfort J."/>
            <person name="Klopp C."/>
            <person name="Cabau C."/>
            <person name="Gaspin C."/>
            <person name="Thorgaard G.H."/>
            <person name="Boussaha M."/>
            <person name="Quillet E."/>
            <person name="Guyomard R."/>
            <person name="Galiana D."/>
            <person name="Bobe J."/>
            <person name="Volff J.N."/>
            <person name="Genet C."/>
            <person name="Wincker P."/>
            <person name="Jaillon O."/>
            <person name="Roest Crollius H."/>
            <person name="Guiguen Y."/>
        </authorList>
    </citation>
    <scope>NUCLEOTIDE SEQUENCE [LARGE SCALE GENOMIC DNA]</scope>
</reference>
<feature type="domain" description="LCCL" evidence="6">
    <location>
        <begin position="22"/>
        <end position="105"/>
    </location>
</feature>
<dbReference type="PANTHER" id="PTHR31331:SF9">
    <property type="entry name" value="CYSTEINE-RICH SECRETORY PROTEIN LCCL DOMAIN-CONTAINING 1"/>
    <property type="match status" value="1"/>
</dbReference>
<evidence type="ECO:0000256" key="2">
    <source>
        <dbReference type="ARBA" id="ARBA00022525"/>
    </source>
</evidence>
<dbReference type="STRING" id="8022.A0A060Z0I0"/>
<evidence type="ECO:0000256" key="1">
    <source>
        <dbReference type="ARBA" id="ARBA00004613"/>
    </source>
</evidence>
<reference evidence="7" key="2">
    <citation type="submission" date="2014-03" db="EMBL/GenBank/DDBJ databases">
        <authorList>
            <person name="Genoscope - CEA"/>
        </authorList>
    </citation>
    <scope>NUCLEOTIDE SEQUENCE</scope>
</reference>
<name>A0A060Z0I0_ONCMY</name>
<gene>
    <name evidence="7" type="ORF">GSONMT00028902001</name>
</gene>
<dbReference type="EMBL" id="FR930287">
    <property type="protein sequence ID" value="CDQ97357.1"/>
    <property type="molecule type" value="Genomic_DNA"/>
</dbReference>
<comment type="subcellular location">
    <subcellularLocation>
        <location evidence="1">Secreted</location>
    </subcellularLocation>
</comment>
<dbReference type="PANTHER" id="PTHR31331">
    <property type="entry name" value="LCCL DOMAIN PROTEIN (AFU_ORTHOLOGUE AFUA_5G08630)"/>
    <property type="match status" value="1"/>
</dbReference>
<dbReference type="Pfam" id="PF03815">
    <property type="entry name" value="LCCL"/>
    <property type="match status" value="2"/>
</dbReference>